<evidence type="ECO:0000313" key="2">
    <source>
        <dbReference type="Proteomes" id="UP000266861"/>
    </source>
</evidence>
<evidence type="ECO:0000313" key="1">
    <source>
        <dbReference type="EMBL" id="RHZ81619.1"/>
    </source>
</evidence>
<dbReference type="Proteomes" id="UP000266861">
    <property type="component" value="Unassembled WGS sequence"/>
</dbReference>
<name>A0A397J016_9GLOM</name>
<proteinExistence type="predicted"/>
<accession>A0A397J016</accession>
<gene>
    <name evidence="1" type="ORF">Glove_117g301</name>
</gene>
<keyword evidence="2" id="KW-1185">Reference proteome</keyword>
<dbReference type="AlphaFoldDB" id="A0A397J016"/>
<sequence length="162" mass="18858">MAANRRETGQRVYEKSQRFQTVATKKNSEIILGAISRKSTQKNKPNIIIQHYQQEIINGTERSPLLPCEGCHLKNVDTITKPNQQKENKEFQRCLIEIDSRQAKYVPVRKNIVSTSHKEDKRIKKRLIISPRSLKLYIDNTNEQQNTQQELLPQHSAHINIC</sequence>
<organism evidence="1 2">
    <name type="scientific">Diversispora epigaea</name>
    <dbReference type="NCBI Taxonomy" id="1348612"/>
    <lineage>
        <taxon>Eukaryota</taxon>
        <taxon>Fungi</taxon>
        <taxon>Fungi incertae sedis</taxon>
        <taxon>Mucoromycota</taxon>
        <taxon>Glomeromycotina</taxon>
        <taxon>Glomeromycetes</taxon>
        <taxon>Diversisporales</taxon>
        <taxon>Diversisporaceae</taxon>
        <taxon>Diversispora</taxon>
    </lineage>
</organism>
<reference evidence="1 2" key="1">
    <citation type="submission" date="2018-08" db="EMBL/GenBank/DDBJ databases">
        <title>Genome and evolution of the arbuscular mycorrhizal fungus Diversispora epigaea (formerly Glomus versiforme) and its bacterial endosymbionts.</title>
        <authorList>
            <person name="Sun X."/>
            <person name="Fei Z."/>
            <person name="Harrison M."/>
        </authorList>
    </citation>
    <scope>NUCLEOTIDE SEQUENCE [LARGE SCALE GENOMIC DNA]</scope>
    <source>
        <strain evidence="1 2">IT104</strain>
    </source>
</reference>
<protein>
    <submittedName>
        <fullName evidence="1">Uncharacterized protein</fullName>
    </submittedName>
</protein>
<dbReference type="EMBL" id="PQFF01000109">
    <property type="protein sequence ID" value="RHZ81619.1"/>
    <property type="molecule type" value="Genomic_DNA"/>
</dbReference>
<comment type="caution">
    <text evidence="1">The sequence shown here is derived from an EMBL/GenBank/DDBJ whole genome shotgun (WGS) entry which is preliminary data.</text>
</comment>